<dbReference type="EMBL" id="ABIA03000002">
    <property type="protein sequence ID" value="EDQ32074.2"/>
    <property type="molecule type" value="Genomic_DNA"/>
</dbReference>
<evidence type="ECO:0000259" key="6">
    <source>
        <dbReference type="Pfam" id="PF01522"/>
    </source>
</evidence>
<dbReference type="InterPro" id="IPR052740">
    <property type="entry name" value="CE4"/>
</dbReference>
<evidence type="ECO:0000313" key="8">
    <source>
        <dbReference type="Proteomes" id="UP000004291"/>
    </source>
</evidence>
<dbReference type="GO" id="GO:0045493">
    <property type="term" value="P:xylan catabolic process"/>
    <property type="evidence" value="ECO:0007669"/>
    <property type="project" value="UniProtKB-KW"/>
</dbReference>
<gene>
    <name evidence="7" type="ORF">HPDFL43_03154</name>
</gene>
<dbReference type="Gene3D" id="3.20.20.370">
    <property type="entry name" value="Glycoside hydrolase/deacetylase"/>
    <property type="match status" value="1"/>
</dbReference>
<feature type="signal peptide" evidence="5">
    <location>
        <begin position="1"/>
        <end position="33"/>
    </location>
</feature>
<reference evidence="7 8" key="1">
    <citation type="submission" date="2007-10" db="EMBL/GenBank/DDBJ databases">
        <authorList>
            <person name="Wagner-Dobler I."/>
            <person name="Ferriera S."/>
            <person name="Johnson J."/>
            <person name="Kravitz S."/>
            <person name="Beeson K."/>
            <person name="Sutton G."/>
            <person name="Rogers Y.-H."/>
            <person name="Friedman R."/>
            <person name="Frazier M."/>
            <person name="Venter J.C."/>
        </authorList>
    </citation>
    <scope>NUCLEOTIDE SEQUENCE [LARGE SCALE GENOMIC DNA]</scope>
    <source>
        <strain evidence="7 8">DFL-43</strain>
    </source>
</reference>
<dbReference type="GO" id="GO:0016798">
    <property type="term" value="F:hydrolase activity, acting on glycosyl bonds"/>
    <property type="evidence" value="ECO:0007669"/>
    <property type="project" value="UniProtKB-KW"/>
</dbReference>
<dbReference type="Proteomes" id="UP000004291">
    <property type="component" value="Chromosome"/>
</dbReference>
<evidence type="ECO:0000256" key="1">
    <source>
        <dbReference type="ARBA" id="ARBA00003236"/>
    </source>
</evidence>
<keyword evidence="7" id="KW-0624">Polysaccharide degradation</keyword>
<dbReference type="PANTHER" id="PTHR45985">
    <property type="match status" value="1"/>
</dbReference>
<dbReference type="PANTHER" id="PTHR45985:SF3">
    <property type="entry name" value="CHITIN DEACETYLASE-LIKE 4"/>
    <property type="match status" value="1"/>
</dbReference>
<dbReference type="STRING" id="411684.HPDFL43_03154"/>
<keyword evidence="7" id="KW-0119">Carbohydrate metabolism</keyword>
<evidence type="ECO:0000256" key="3">
    <source>
        <dbReference type="ARBA" id="ARBA00020071"/>
    </source>
</evidence>
<dbReference type="InterPro" id="IPR002509">
    <property type="entry name" value="NODB_dom"/>
</dbReference>
<keyword evidence="7" id="KW-0326">Glycosidase</keyword>
<evidence type="ECO:0000256" key="2">
    <source>
        <dbReference type="ARBA" id="ARBA00010973"/>
    </source>
</evidence>
<keyword evidence="5" id="KW-0732">Signal</keyword>
<evidence type="ECO:0000256" key="4">
    <source>
        <dbReference type="ARBA" id="ARBA00032976"/>
    </source>
</evidence>
<reference evidence="7 8" key="2">
    <citation type="submission" date="2012-06" db="EMBL/GenBank/DDBJ databases">
        <authorList>
            <person name="Fiebig A."/>
        </authorList>
    </citation>
    <scope>NUCLEOTIDE SEQUENCE [LARGE SCALE GENOMIC DNA]</scope>
    <source>
        <strain evidence="7 8">DFL-43</strain>
    </source>
</reference>
<protein>
    <recommendedName>
        <fullName evidence="3">Chitooligosaccharide deacetylase</fullName>
    </recommendedName>
    <alternativeName>
        <fullName evidence="4">Nodulation protein B</fullName>
    </alternativeName>
</protein>
<organism evidence="7 8">
    <name type="scientific">Hoeflea phototrophica (strain DSM 17068 / NCIMB 14078 / DFL-43)</name>
    <dbReference type="NCBI Taxonomy" id="411684"/>
    <lineage>
        <taxon>Bacteria</taxon>
        <taxon>Pseudomonadati</taxon>
        <taxon>Pseudomonadota</taxon>
        <taxon>Alphaproteobacteria</taxon>
        <taxon>Hyphomicrobiales</taxon>
        <taxon>Rhizobiaceae</taxon>
        <taxon>Hoeflea</taxon>
    </lineage>
</organism>
<comment type="caution">
    <text evidence="7">The sequence shown here is derived from an EMBL/GenBank/DDBJ whole genome shotgun (WGS) entry which is preliminary data.</text>
</comment>
<feature type="chain" id="PRO_5002733927" description="Chitooligosaccharide deacetylase" evidence="5">
    <location>
        <begin position="34"/>
        <end position="347"/>
    </location>
</feature>
<dbReference type="HOGENOM" id="CLU_040541_1_0_5"/>
<proteinExistence type="inferred from homology"/>
<keyword evidence="8" id="KW-1185">Reference proteome</keyword>
<name>A9DDI0_HOEPD</name>
<sequence>MPLPAPLALRAAPTLLYGSLIAALSLALTSARAASADASQGRDGQAERPDQLVLISFDGAHDNRLWERSLGLGKRTGAKFTYFLSCTFLISKDERKSYRAPGHSAGRSNVGFAPDKADVLSRLGHIWTAHQSGHEIGSHGCGHFDGKDWSRTQWLDEFAQFDAVLAQAWKKNGAEPPAGWADFSTSTIKGFRAPYLSTGKGLFAALEAHGLRYDASTVSRGPVKPDTSQKVARFALPLIAEGPRQRPIIAMDYNLFVRHSGGLENPSKSEEFEERALAAFRAAFEAENSGERRPLQLGFHFVEMNGGAYWRALERFAGEVCGQPEVACVSYQEAIDRMAPSSSKPDS</sequence>
<keyword evidence="7" id="KW-0858">Xylan degradation</keyword>
<accession>A9DDI0</accession>
<dbReference type="RefSeq" id="WP_084594584.1">
    <property type="nucleotide sequence ID" value="NZ_CM002917.1"/>
</dbReference>
<dbReference type="InterPro" id="IPR011330">
    <property type="entry name" value="Glyco_hydro/deAcase_b/a-brl"/>
</dbReference>
<comment type="function">
    <text evidence="1">Is involved in generating a small heat-stable compound (Nod), an acylated oligomer of N-acetylglucosamine, that stimulates mitosis in various plant protoplasts.</text>
</comment>
<keyword evidence="7" id="KW-0378">Hydrolase</keyword>
<feature type="domain" description="NodB homology" evidence="6">
    <location>
        <begin position="47"/>
        <end position="172"/>
    </location>
</feature>
<dbReference type="AlphaFoldDB" id="A9DDI0"/>
<dbReference type="OrthoDB" id="438898at2"/>
<dbReference type="Pfam" id="PF01522">
    <property type="entry name" value="Polysacc_deac_1"/>
    <property type="match status" value="1"/>
</dbReference>
<evidence type="ECO:0000313" key="7">
    <source>
        <dbReference type="EMBL" id="EDQ32074.2"/>
    </source>
</evidence>
<dbReference type="eggNOG" id="COG0726">
    <property type="taxonomic scope" value="Bacteria"/>
</dbReference>
<dbReference type="GO" id="GO:0016810">
    <property type="term" value="F:hydrolase activity, acting on carbon-nitrogen (but not peptide) bonds"/>
    <property type="evidence" value="ECO:0007669"/>
    <property type="project" value="InterPro"/>
</dbReference>
<comment type="similarity">
    <text evidence="2">Belongs to the polysaccharide deacetylase family.</text>
</comment>
<evidence type="ECO:0000256" key="5">
    <source>
        <dbReference type="SAM" id="SignalP"/>
    </source>
</evidence>
<dbReference type="SUPFAM" id="SSF88713">
    <property type="entry name" value="Glycoside hydrolase/deacetylase"/>
    <property type="match status" value="1"/>
</dbReference>